<reference evidence="2" key="1">
    <citation type="submission" date="2014-03" db="EMBL/GenBank/DDBJ databases">
        <authorList>
            <person name="Aksoy S."/>
            <person name="Warren W."/>
            <person name="Wilson R.K."/>
        </authorList>
    </citation>
    <scope>NUCLEOTIDE SEQUENCE [LARGE SCALE GENOMIC DNA]</scope>
    <source>
        <strain evidence="2">IAEA</strain>
    </source>
</reference>
<dbReference type="EnsemblMetazoa" id="GPAI020365-RA">
    <property type="protein sequence ID" value="GPAI020365-PA"/>
    <property type="gene ID" value="GPAI020365"/>
</dbReference>
<dbReference type="AlphaFoldDB" id="A0A1A9ZNT2"/>
<organism evidence="1 2">
    <name type="scientific">Glossina pallidipes</name>
    <name type="common">Tsetse fly</name>
    <dbReference type="NCBI Taxonomy" id="7398"/>
    <lineage>
        <taxon>Eukaryota</taxon>
        <taxon>Metazoa</taxon>
        <taxon>Ecdysozoa</taxon>
        <taxon>Arthropoda</taxon>
        <taxon>Hexapoda</taxon>
        <taxon>Insecta</taxon>
        <taxon>Pterygota</taxon>
        <taxon>Neoptera</taxon>
        <taxon>Endopterygota</taxon>
        <taxon>Diptera</taxon>
        <taxon>Brachycera</taxon>
        <taxon>Muscomorpha</taxon>
        <taxon>Hippoboscoidea</taxon>
        <taxon>Glossinidae</taxon>
        <taxon>Glossina</taxon>
    </lineage>
</organism>
<name>A0A1A9ZNT2_GLOPL</name>
<keyword evidence="2" id="KW-1185">Reference proteome</keyword>
<dbReference type="VEuPathDB" id="VectorBase:GPAI020365"/>
<sequence length="60" mass="6434">MAMLAEYKILKRNSTCKVVKSPKGGIANSKGGITKSKGGIANLKGDPSIRKEVFQQQGNR</sequence>
<dbReference type="Proteomes" id="UP000092445">
    <property type="component" value="Unassembled WGS sequence"/>
</dbReference>
<accession>A0A1A9ZNT2</accession>
<proteinExistence type="predicted"/>
<evidence type="ECO:0000313" key="2">
    <source>
        <dbReference type="Proteomes" id="UP000092445"/>
    </source>
</evidence>
<evidence type="ECO:0000313" key="1">
    <source>
        <dbReference type="EnsemblMetazoa" id="GPAI020365-PA"/>
    </source>
</evidence>
<protein>
    <submittedName>
        <fullName evidence="1">Uncharacterized protein</fullName>
    </submittedName>
</protein>
<reference evidence="1" key="2">
    <citation type="submission" date="2020-05" db="UniProtKB">
        <authorList>
            <consortium name="EnsemblMetazoa"/>
        </authorList>
    </citation>
    <scope>IDENTIFICATION</scope>
    <source>
        <strain evidence="1">IAEA</strain>
    </source>
</reference>